<organism evidence="1 2">
    <name type="scientific">Trichomalopsis sarcophagae</name>
    <dbReference type="NCBI Taxonomy" id="543379"/>
    <lineage>
        <taxon>Eukaryota</taxon>
        <taxon>Metazoa</taxon>
        <taxon>Ecdysozoa</taxon>
        <taxon>Arthropoda</taxon>
        <taxon>Hexapoda</taxon>
        <taxon>Insecta</taxon>
        <taxon>Pterygota</taxon>
        <taxon>Neoptera</taxon>
        <taxon>Endopterygota</taxon>
        <taxon>Hymenoptera</taxon>
        <taxon>Apocrita</taxon>
        <taxon>Proctotrupomorpha</taxon>
        <taxon>Chalcidoidea</taxon>
        <taxon>Pteromalidae</taxon>
        <taxon>Pteromalinae</taxon>
        <taxon>Trichomalopsis</taxon>
    </lineage>
</organism>
<evidence type="ECO:0000313" key="1">
    <source>
        <dbReference type="EMBL" id="OXU21946.1"/>
    </source>
</evidence>
<dbReference type="AlphaFoldDB" id="A0A232EUG1"/>
<reference evidence="1 2" key="1">
    <citation type="journal article" date="2017" name="Curr. Biol.">
        <title>The Evolution of Venom by Co-option of Single-Copy Genes.</title>
        <authorList>
            <person name="Martinson E.O."/>
            <person name="Mrinalini"/>
            <person name="Kelkar Y.D."/>
            <person name="Chang C.H."/>
            <person name="Werren J.H."/>
        </authorList>
    </citation>
    <scope>NUCLEOTIDE SEQUENCE [LARGE SCALE GENOMIC DNA]</scope>
    <source>
        <strain evidence="1 2">Alberta</strain>
        <tissue evidence="1">Whole body</tissue>
    </source>
</reference>
<gene>
    <name evidence="1" type="ORF">TSAR_015539</name>
</gene>
<dbReference type="Proteomes" id="UP000215335">
    <property type="component" value="Unassembled WGS sequence"/>
</dbReference>
<evidence type="ECO:0000313" key="2">
    <source>
        <dbReference type="Proteomes" id="UP000215335"/>
    </source>
</evidence>
<proteinExistence type="predicted"/>
<accession>A0A232EUG1</accession>
<name>A0A232EUG1_9HYME</name>
<protein>
    <submittedName>
        <fullName evidence="1">Uncharacterized protein</fullName>
    </submittedName>
</protein>
<comment type="caution">
    <text evidence="1">The sequence shown here is derived from an EMBL/GenBank/DDBJ whole genome shotgun (WGS) entry which is preliminary data.</text>
</comment>
<keyword evidence="2" id="KW-1185">Reference proteome</keyword>
<dbReference type="EMBL" id="NNAY01002142">
    <property type="protein sequence ID" value="OXU21946.1"/>
    <property type="molecule type" value="Genomic_DNA"/>
</dbReference>
<sequence>MKQKLPRKIEKNQKEKRRKTNIVTATLPEVPGAQGGQYHVVSWSFGFLRTLNMNIATTTPPKVPGAQGGQYRCHLQEFHGKLTTFLLRLFTRELLRLQNTNIVTSTLLEETMLILFTLDTRYLESHYRHFTRIQRLRKPPINESLIFCETLGDDVDTAHLRHQETTLILSTLGTRYF</sequence>